<keyword evidence="4" id="KW-1003">Cell membrane</keyword>
<feature type="domain" description="ABC transmembrane type-2" evidence="10">
    <location>
        <begin position="220"/>
        <end position="447"/>
    </location>
</feature>
<comment type="similarity">
    <text evidence="2">Belongs to the ABC-2 integral membrane protein family.</text>
</comment>
<dbReference type="Proteomes" id="UP001233999">
    <property type="component" value="Unassembled WGS sequence"/>
</dbReference>
<dbReference type="GO" id="GO:0005886">
    <property type="term" value="C:plasma membrane"/>
    <property type="evidence" value="ECO:0007669"/>
    <property type="project" value="UniProtKB-SubCell"/>
</dbReference>
<dbReference type="InterPro" id="IPR013525">
    <property type="entry name" value="ABC2_TM"/>
</dbReference>
<feature type="transmembrane region" description="Helical" evidence="9">
    <location>
        <begin position="332"/>
        <end position="353"/>
    </location>
</feature>
<protein>
    <recommendedName>
        <fullName evidence="10">ABC transmembrane type-2 domain-containing protein</fullName>
    </recommendedName>
</protein>
<feature type="transmembrane region" description="Helical" evidence="9">
    <location>
        <begin position="62"/>
        <end position="81"/>
    </location>
</feature>
<evidence type="ECO:0000256" key="9">
    <source>
        <dbReference type="SAM" id="Phobius"/>
    </source>
</evidence>
<dbReference type="GO" id="GO:0140359">
    <property type="term" value="F:ABC-type transporter activity"/>
    <property type="evidence" value="ECO:0007669"/>
    <property type="project" value="InterPro"/>
</dbReference>
<feature type="transmembrane region" description="Helical" evidence="9">
    <location>
        <begin position="306"/>
        <end position="326"/>
    </location>
</feature>
<evidence type="ECO:0000256" key="7">
    <source>
        <dbReference type="ARBA" id="ARBA00023136"/>
    </source>
</evidence>
<dbReference type="InterPro" id="IPR047817">
    <property type="entry name" value="ABC2_TM_bact-type"/>
</dbReference>
<feature type="transmembrane region" description="Helical" evidence="9">
    <location>
        <begin position="253"/>
        <end position="276"/>
    </location>
</feature>
<keyword evidence="3" id="KW-0813">Transport</keyword>
<evidence type="ECO:0000256" key="1">
    <source>
        <dbReference type="ARBA" id="ARBA00004651"/>
    </source>
</evidence>
<dbReference type="EMBL" id="JASPKZ010000043">
    <property type="protein sequence ID" value="KAJ9600874.1"/>
    <property type="molecule type" value="Genomic_DNA"/>
</dbReference>
<reference evidence="11" key="2">
    <citation type="submission" date="2023-05" db="EMBL/GenBank/DDBJ databases">
        <authorList>
            <person name="Fouks B."/>
        </authorList>
    </citation>
    <scope>NUCLEOTIDE SEQUENCE</scope>
    <source>
        <strain evidence="11">Stay&amp;Tobe</strain>
        <tissue evidence="11">Testes</tissue>
    </source>
</reference>
<gene>
    <name evidence="11" type="ORF">L9F63_000986</name>
</gene>
<accession>A0AAD8AKR5</accession>
<evidence type="ECO:0000256" key="4">
    <source>
        <dbReference type="ARBA" id="ARBA00022475"/>
    </source>
</evidence>
<dbReference type="PANTHER" id="PTHR30294:SF38">
    <property type="entry name" value="TRANSPORT PERMEASE PROTEIN"/>
    <property type="match status" value="1"/>
</dbReference>
<reference evidence="11" key="1">
    <citation type="journal article" date="2023" name="IScience">
        <title>Live-bearing cockroach genome reveals convergent evolutionary mechanisms linked to viviparity in insects and beyond.</title>
        <authorList>
            <person name="Fouks B."/>
            <person name="Harrison M.C."/>
            <person name="Mikhailova A.A."/>
            <person name="Marchal E."/>
            <person name="English S."/>
            <person name="Carruthers M."/>
            <person name="Jennings E.C."/>
            <person name="Chiamaka E.L."/>
            <person name="Frigard R.A."/>
            <person name="Pippel M."/>
            <person name="Attardo G.M."/>
            <person name="Benoit J.B."/>
            <person name="Bornberg-Bauer E."/>
            <person name="Tobe S.S."/>
        </authorList>
    </citation>
    <scope>NUCLEOTIDE SEQUENCE</scope>
    <source>
        <strain evidence="11">Stay&amp;Tobe</strain>
    </source>
</reference>
<comment type="subcellular location">
    <subcellularLocation>
        <location evidence="1">Cell membrane</location>
        <topology evidence="1">Multi-pass membrane protein</topology>
    </subcellularLocation>
</comment>
<evidence type="ECO:0000313" key="12">
    <source>
        <dbReference type="Proteomes" id="UP001233999"/>
    </source>
</evidence>
<feature type="transmembrane region" description="Helical" evidence="9">
    <location>
        <begin position="365"/>
        <end position="391"/>
    </location>
</feature>
<evidence type="ECO:0000259" key="10">
    <source>
        <dbReference type="PROSITE" id="PS51012"/>
    </source>
</evidence>
<dbReference type="Pfam" id="PF12698">
    <property type="entry name" value="ABC2_membrane_3"/>
    <property type="match status" value="1"/>
</dbReference>
<evidence type="ECO:0000313" key="11">
    <source>
        <dbReference type="EMBL" id="KAJ9600874.1"/>
    </source>
</evidence>
<keyword evidence="6 9" id="KW-1133">Transmembrane helix</keyword>
<organism evidence="11 12">
    <name type="scientific">Diploptera punctata</name>
    <name type="common">Pacific beetle cockroach</name>
    <dbReference type="NCBI Taxonomy" id="6984"/>
    <lineage>
        <taxon>Eukaryota</taxon>
        <taxon>Metazoa</taxon>
        <taxon>Ecdysozoa</taxon>
        <taxon>Arthropoda</taxon>
        <taxon>Hexapoda</taxon>
        <taxon>Insecta</taxon>
        <taxon>Pterygota</taxon>
        <taxon>Neoptera</taxon>
        <taxon>Polyneoptera</taxon>
        <taxon>Dictyoptera</taxon>
        <taxon>Blattodea</taxon>
        <taxon>Blaberoidea</taxon>
        <taxon>Blaberidae</taxon>
        <taxon>Diplopterinae</taxon>
        <taxon>Diploptera</taxon>
    </lineage>
</organism>
<feature type="region of interest" description="Disordered" evidence="8">
    <location>
        <begin position="1"/>
        <end position="34"/>
    </location>
</feature>
<feature type="non-terminal residue" evidence="11">
    <location>
        <position position="1"/>
    </location>
</feature>
<evidence type="ECO:0000256" key="2">
    <source>
        <dbReference type="ARBA" id="ARBA00007783"/>
    </source>
</evidence>
<evidence type="ECO:0000256" key="6">
    <source>
        <dbReference type="ARBA" id="ARBA00022989"/>
    </source>
</evidence>
<dbReference type="PROSITE" id="PS51012">
    <property type="entry name" value="ABC_TM2"/>
    <property type="match status" value="1"/>
</dbReference>
<dbReference type="InterPro" id="IPR051449">
    <property type="entry name" value="ABC-2_transporter_component"/>
</dbReference>
<sequence length="449" mass="50598">IEATSEISGEYGDNISLSSKDVNPVNPHHTGMPPEEEGEWGFVDYLKFVSPNRMNALMWKNFLWMWRNVSIFAFITLIPIVETILYCTTIGKDPLDLHLAYVNDELNFTDLCPSQIEGCDYTLLSCQYLDALKQYPVILDRYEYPEEAKEQVRRGLAWGALHFQSNYSESLHQRITEGRYATEFIIDQSSVQVNLDMSKKELGNSLLRNLLYAYLNFTHKFSLACDLNPKLASVPIRMNDPIYGPQDPDFTNFAAPGIILTIVFFLAVALTTGALLMERKDGMLERGLVVGVTPAEILFSHAVTQFVVMIVQTAMVLIFSFAIFDIVVLGPIGWVITLTLLNGMCGMCFGFALASMCDEERTATYLALGSFLPIIMLCGVCWPVEGMHFILRYISFVLPLTFPTESLRAMMARGWGMDRYAVYIGMVSTGVWIIVFIIISLLVLKFKKG</sequence>
<proteinExistence type="inferred from homology"/>
<keyword evidence="12" id="KW-1185">Reference proteome</keyword>
<keyword evidence="5 9" id="KW-0812">Transmembrane</keyword>
<comment type="caution">
    <text evidence="11">The sequence shown here is derived from an EMBL/GenBank/DDBJ whole genome shotgun (WGS) entry which is preliminary data.</text>
</comment>
<dbReference type="PANTHER" id="PTHR30294">
    <property type="entry name" value="MEMBRANE COMPONENT OF ABC TRANSPORTER YHHJ-RELATED"/>
    <property type="match status" value="1"/>
</dbReference>
<evidence type="ECO:0000256" key="3">
    <source>
        <dbReference type="ARBA" id="ARBA00022448"/>
    </source>
</evidence>
<feature type="transmembrane region" description="Helical" evidence="9">
    <location>
        <begin position="420"/>
        <end position="444"/>
    </location>
</feature>
<dbReference type="AlphaFoldDB" id="A0AAD8AKR5"/>
<keyword evidence="7 9" id="KW-0472">Membrane</keyword>
<evidence type="ECO:0000256" key="5">
    <source>
        <dbReference type="ARBA" id="ARBA00022692"/>
    </source>
</evidence>
<name>A0AAD8AKR5_DIPPU</name>
<evidence type="ECO:0000256" key="8">
    <source>
        <dbReference type="SAM" id="MobiDB-lite"/>
    </source>
</evidence>